<feature type="region of interest" description="Disordered" evidence="1">
    <location>
        <begin position="1"/>
        <end position="20"/>
    </location>
</feature>
<dbReference type="Pfam" id="PF11298">
    <property type="entry name" value="DUF3099"/>
    <property type="match status" value="1"/>
</dbReference>
<protein>
    <recommendedName>
        <fullName evidence="5">DUF3099 domain-containing protein</fullName>
    </recommendedName>
</protein>
<keyword evidence="2" id="KW-0812">Transmembrane</keyword>
<keyword evidence="2" id="KW-1133">Transmembrane helix</keyword>
<dbReference type="InterPro" id="IPR021449">
    <property type="entry name" value="DUF3099"/>
</dbReference>
<evidence type="ECO:0000313" key="3">
    <source>
        <dbReference type="EMBL" id="GGO61155.1"/>
    </source>
</evidence>
<dbReference type="EMBL" id="BMMQ01000002">
    <property type="protein sequence ID" value="GGO61155.1"/>
    <property type="molecule type" value="Genomic_DNA"/>
</dbReference>
<feature type="compositionally biased region" description="Basic and acidic residues" evidence="1">
    <location>
        <begin position="92"/>
        <end position="104"/>
    </location>
</feature>
<dbReference type="Proteomes" id="UP000638043">
    <property type="component" value="Unassembled WGS sequence"/>
</dbReference>
<evidence type="ECO:0000256" key="2">
    <source>
        <dbReference type="SAM" id="Phobius"/>
    </source>
</evidence>
<name>A0ABQ2MXR0_9MICO</name>
<comment type="caution">
    <text evidence="3">The sequence shown here is derived from an EMBL/GenBank/DDBJ whole genome shotgun (WGS) entry which is preliminary data.</text>
</comment>
<reference evidence="4" key="1">
    <citation type="journal article" date="2019" name="Int. J. Syst. Evol. Microbiol.">
        <title>The Global Catalogue of Microorganisms (GCM) 10K type strain sequencing project: providing services to taxonomists for standard genome sequencing and annotation.</title>
        <authorList>
            <consortium name="The Broad Institute Genomics Platform"/>
            <consortium name="The Broad Institute Genome Sequencing Center for Infectious Disease"/>
            <person name="Wu L."/>
            <person name="Ma J."/>
        </authorList>
    </citation>
    <scope>NUCLEOTIDE SEQUENCE [LARGE SCALE GENOMIC DNA]</scope>
    <source>
        <strain evidence="4">CGMCC 4.7181</strain>
    </source>
</reference>
<accession>A0ABQ2MXR0</accession>
<gene>
    <name evidence="3" type="ORF">GCM10010910_08290</name>
</gene>
<evidence type="ECO:0000256" key="1">
    <source>
        <dbReference type="SAM" id="MobiDB-lite"/>
    </source>
</evidence>
<keyword evidence="2" id="KW-0472">Membrane</keyword>
<proteinExistence type="predicted"/>
<organism evidence="3 4">
    <name type="scientific">Microbacterium nanhaiense</name>
    <dbReference type="NCBI Taxonomy" id="1301026"/>
    <lineage>
        <taxon>Bacteria</taxon>
        <taxon>Bacillati</taxon>
        <taxon>Actinomycetota</taxon>
        <taxon>Actinomycetes</taxon>
        <taxon>Micrococcales</taxon>
        <taxon>Microbacteriaceae</taxon>
        <taxon>Microbacterium</taxon>
    </lineage>
</organism>
<evidence type="ECO:0000313" key="4">
    <source>
        <dbReference type="Proteomes" id="UP000638043"/>
    </source>
</evidence>
<keyword evidence="4" id="KW-1185">Reference proteome</keyword>
<feature type="transmembrane region" description="Helical" evidence="2">
    <location>
        <begin position="52"/>
        <end position="71"/>
    </location>
</feature>
<evidence type="ECO:0008006" key="5">
    <source>
        <dbReference type="Google" id="ProtNLM"/>
    </source>
</evidence>
<feature type="transmembrane region" description="Helical" evidence="2">
    <location>
        <begin position="29"/>
        <end position="46"/>
    </location>
</feature>
<dbReference type="RefSeq" id="WP_188700134.1">
    <property type="nucleotide sequence ID" value="NZ_BMMQ01000002.1"/>
</dbReference>
<feature type="region of interest" description="Disordered" evidence="1">
    <location>
        <begin position="90"/>
        <end position="118"/>
    </location>
</feature>
<sequence length="118" mass="13017">MKIRRRETPSATSLEAAPGDDETARMKQYVITMAIRLACLILAVVIQPWGWYTFVFAAGFIFLPWVAVMFANQIGRTGGAQAVSPELALEAPKPEARTPEDEPRVIQITETAKDDPQA</sequence>